<organism evidence="1 2">
    <name type="scientific">Photobacterium toruni</name>
    <dbReference type="NCBI Taxonomy" id="1935446"/>
    <lineage>
        <taxon>Bacteria</taxon>
        <taxon>Pseudomonadati</taxon>
        <taxon>Pseudomonadota</taxon>
        <taxon>Gammaproteobacteria</taxon>
        <taxon>Vibrionales</taxon>
        <taxon>Vibrionaceae</taxon>
        <taxon>Photobacterium</taxon>
    </lineage>
</organism>
<gene>
    <name evidence="1" type="ORF">VXS06_18945</name>
</gene>
<evidence type="ECO:0000313" key="1">
    <source>
        <dbReference type="EMBL" id="MEC6833846.1"/>
    </source>
</evidence>
<accession>A0ABU6LFZ5</accession>
<name>A0ABU6LFZ5_9GAMM</name>
<dbReference type="RefSeq" id="WP_327775678.1">
    <property type="nucleotide sequence ID" value="NZ_JAYXUG010000030.1"/>
</dbReference>
<evidence type="ECO:0000313" key="2">
    <source>
        <dbReference type="Proteomes" id="UP001306119"/>
    </source>
</evidence>
<proteinExistence type="predicted"/>
<reference evidence="1 2" key="1">
    <citation type="submission" date="2024-01" db="EMBL/GenBank/DDBJ databases">
        <title>Active colonisers of the gastrointestinal tract of Atlantic salmon farmed in a warm water region.</title>
        <authorList>
            <person name="Bowman J.P."/>
        </authorList>
    </citation>
    <scope>NUCLEOTIDE SEQUENCE [LARGE SCALE GENOMIC DNA]</scope>
    <source>
        <strain evidence="1 2">S3MW1</strain>
    </source>
</reference>
<sequence>MPNYNKNSIHMTMSDMVNATNCIFDVFSSENSSFNPDYVATKIEERTINSRERFRAV</sequence>
<dbReference type="EMBL" id="JAYXUG010000030">
    <property type="protein sequence ID" value="MEC6833846.1"/>
    <property type="molecule type" value="Genomic_DNA"/>
</dbReference>
<comment type="caution">
    <text evidence="1">The sequence shown here is derived from an EMBL/GenBank/DDBJ whole genome shotgun (WGS) entry which is preliminary data.</text>
</comment>
<dbReference type="Proteomes" id="UP001306119">
    <property type="component" value="Unassembled WGS sequence"/>
</dbReference>
<keyword evidence="2" id="KW-1185">Reference proteome</keyword>
<protein>
    <submittedName>
        <fullName evidence="1">Uncharacterized protein</fullName>
    </submittedName>
</protein>